<dbReference type="PANTHER" id="PTHR12419">
    <property type="entry name" value="OTU DOMAIN CONTAINING PROTEIN"/>
    <property type="match status" value="1"/>
</dbReference>
<organism evidence="3 4">
    <name type="scientific">Cylindrotheca closterium</name>
    <dbReference type="NCBI Taxonomy" id="2856"/>
    <lineage>
        <taxon>Eukaryota</taxon>
        <taxon>Sar</taxon>
        <taxon>Stramenopiles</taxon>
        <taxon>Ochrophyta</taxon>
        <taxon>Bacillariophyta</taxon>
        <taxon>Bacillariophyceae</taxon>
        <taxon>Bacillariophycidae</taxon>
        <taxon>Bacillariales</taxon>
        <taxon>Bacillariaceae</taxon>
        <taxon>Cylindrotheca</taxon>
    </lineage>
</organism>
<feature type="region of interest" description="Disordered" evidence="1">
    <location>
        <begin position="1"/>
        <end position="160"/>
    </location>
</feature>
<proteinExistence type="predicted"/>
<feature type="compositionally biased region" description="Low complexity" evidence="1">
    <location>
        <begin position="98"/>
        <end position="107"/>
    </location>
</feature>
<sequence length="471" mass="53672">MPKKRKSSRRSYSRRDSYSSDDSSSSGDSRYSREDSRDRNRNHSPRRDRHYRKEKRHSSSRNNDRDRHRREPSSSRDRYHKDRGDDYSDHDRRRRRSPSSGSYVSSGHIRRSSSHRYEDSDEDYDRNERSRARNEERRNRKAGRRPTSKKMGPSRGGKVAVATKVVPTKANLALAAQKRRNNNHNMNCNGIDNVKLKATLESEGLSIVDMSSDGNCLFRALSDQLYNDRGHHHDEIRNDICDFMADNEDEFKMFLVFEGDGKNTQDATDFDSYIADTRRDGVWGGNLELVAAARMYGRNITVYSATLAIFTIECDLEETSGPNILLSFHSGDHYNSVRQNAGNKKKVKSSRSIRKLSRHASGSSSRRSLTDTVTTSTSSNSTSPPMAQEYQGLDNSNIVVATVVGVDEIPPVKNSSPCPCGSGKRYKKCCRVNVKEEKKDDRRRRDRYRGSGSRDRDDVDNAVGGFKVLQI</sequence>
<evidence type="ECO:0000313" key="3">
    <source>
        <dbReference type="EMBL" id="CAJ1966676.1"/>
    </source>
</evidence>
<evidence type="ECO:0000256" key="1">
    <source>
        <dbReference type="SAM" id="MobiDB-lite"/>
    </source>
</evidence>
<dbReference type="Gene3D" id="3.90.70.80">
    <property type="match status" value="1"/>
</dbReference>
<protein>
    <recommendedName>
        <fullName evidence="2">OTU domain-containing protein</fullName>
    </recommendedName>
</protein>
<feature type="compositionally biased region" description="Low complexity" evidence="1">
    <location>
        <begin position="359"/>
        <end position="383"/>
    </location>
</feature>
<feature type="compositionally biased region" description="Low complexity" evidence="1">
    <location>
        <begin position="20"/>
        <end position="29"/>
    </location>
</feature>
<dbReference type="InterPro" id="IPR003323">
    <property type="entry name" value="OTU_dom"/>
</dbReference>
<feature type="compositionally biased region" description="Basic residues" evidence="1">
    <location>
        <begin position="42"/>
        <end position="59"/>
    </location>
</feature>
<name>A0AAD2G972_9STRA</name>
<dbReference type="Gene3D" id="3.10.450.50">
    <property type="match status" value="1"/>
</dbReference>
<feature type="compositionally biased region" description="Basic residues" evidence="1">
    <location>
        <begin position="343"/>
        <end position="358"/>
    </location>
</feature>
<keyword evidence="4" id="KW-1185">Reference proteome</keyword>
<dbReference type="InterPro" id="IPR038765">
    <property type="entry name" value="Papain-like_cys_pep_sf"/>
</dbReference>
<dbReference type="EMBL" id="CAKOGP040002313">
    <property type="protein sequence ID" value="CAJ1966676.1"/>
    <property type="molecule type" value="Genomic_DNA"/>
</dbReference>
<reference evidence="3" key="1">
    <citation type="submission" date="2023-08" db="EMBL/GenBank/DDBJ databases">
        <authorList>
            <person name="Audoor S."/>
            <person name="Bilcke G."/>
        </authorList>
    </citation>
    <scope>NUCLEOTIDE SEQUENCE</scope>
</reference>
<feature type="compositionally biased region" description="Basic and acidic residues" evidence="1">
    <location>
        <begin position="62"/>
        <end position="91"/>
    </location>
</feature>
<evidence type="ECO:0000259" key="2">
    <source>
        <dbReference type="PROSITE" id="PS50802"/>
    </source>
</evidence>
<dbReference type="InterPro" id="IPR004027">
    <property type="entry name" value="SEC_C_motif"/>
</dbReference>
<gene>
    <name evidence="3" type="ORF">CYCCA115_LOCUS22259</name>
</gene>
<feature type="region of interest" description="Disordered" evidence="1">
    <location>
        <begin position="337"/>
        <end position="392"/>
    </location>
</feature>
<feature type="domain" description="OTU" evidence="2">
    <location>
        <begin position="205"/>
        <end position="340"/>
    </location>
</feature>
<dbReference type="CDD" id="cd22771">
    <property type="entry name" value="OTU_plant_OTU7-like"/>
    <property type="match status" value="1"/>
</dbReference>
<dbReference type="GO" id="GO:0016579">
    <property type="term" value="P:protein deubiquitination"/>
    <property type="evidence" value="ECO:0007669"/>
    <property type="project" value="TreeGrafter"/>
</dbReference>
<feature type="compositionally biased region" description="Basic and acidic residues" evidence="1">
    <location>
        <begin position="30"/>
        <end position="41"/>
    </location>
</feature>
<dbReference type="SUPFAM" id="SSF54001">
    <property type="entry name" value="Cysteine proteinases"/>
    <property type="match status" value="1"/>
</dbReference>
<dbReference type="PANTHER" id="PTHR12419:SF7">
    <property type="entry name" value="OTU DOMAIN-CONTAINING PROTEIN 3"/>
    <property type="match status" value="1"/>
</dbReference>
<feature type="compositionally biased region" description="Basic and acidic residues" evidence="1">
    <location>
        <begin position="448"/>
        <end position="459"/>
    </location>
</feature>
<evidence type="ECO:0000313" key="4">
    <source>
        <dbReference type="Proteomes" id="UP001295423"/>
    </source>
</evidence>
<feature type="compositionally biased region" description="Basic and acidic residues" evidence="1">
    <location>
        <begin position="126"/>
        <end position="138"/>
    </location>
</feature>
<dbReference type="SUPFAM" id="SSF103642">
    <property type="entry name" value="Sec-C motif"/>
    <property type="match status" value="1"/>
</dbReference>
<dbReference type="PROSITE" id="PS50802">
    <property type="entry name" value="OTU"/>
    <property type="match status" value="1"/>
</dbReference>
<dbReference type="GO" id="GO:0004843">
    <property type="term" value="F:cysteine-type deubiquitinase activity"/>
    <property type="evidence" value="ECO:0007669"/>
    <property type="project" value="TreeGrafter"/>
</dbReference>
<comment type="caution">
    <text evidence="3">The sequence shown here is derived from an EMBL/GenBank/DDBJ whole genome shotgun (WGS) entry which is preliminary data.</text>
</comment>
<feature type="region of interest" description="Disordered" evidence="1">
    <location>
        <begin position="438"/>
        <end position="460"/>
    </location>
</feature>
<dbReference type="AlphaFoldDB" id="A0AAD2G972"/>
<dbReference type="Proteomes" id="UP001295423">
    <property type="component" value="Unassembled WGS sequence"/>
</dbReference>
<dbReference type="Pfam" id="PF02338">
    <property type="entry name" value="OTU"/>
    <property type="match status" value="1"/>
</dbReference>
<feature type="compositionally biased region" description="Basic residues" evidence="1">
    <location>
        <begin position="1"/>
        <end position="12"/>
    </location>
</feature>
<dbReference type="InterPro" id="IPR050704">
    <property type="entry name" value="Peptidase_C85-like"/>
</dbReference>
<feature type="compositionally biased region" description="Basic residues" evidence="1">
    <location>
        <begin position="139"/>
        <end position="148"/>
    </location>
</feature>
<dbReference type="Pfam" id="PF02810">
    <property type="entry name" value="SEC-C"/>
    <property type="match status" value="1"/>
</dbReference>
<accession>A0AAD2G972</accession>